<evidence type="ECO:0000313" key="4">
    <source>
        <dbReference type="EMBL" id="GGV05325.1"/>
    </source>
</evidence>
<dbReference type="EMBL" id="BMRP01000108">
    <property type="protein sequence ID" value="GGV05325.1"/>
    <property type="molecule type" value="Genomic_DNA"/>
</dbReference>
<keyword evidence="2" id="KW-0732">Signal</keyword>
<accession>A0ABQ2VPN0</accession>
<evidence type="ECO:0000256" key="1">
    <source>
        <dbReference type="SAM" id="MobiDB-lite"/>
    </source>
</evidence>
<keyword evidence="5" id="KW-1185">Reference proteome</keyword>
<organism evidence="4 5">
    <name type="scientific">Streptomyces albospinus</name>
    <dbReference type="NCBI Taxonomy" id="285515"/>
    <lineage>
        <taxon>Bacteria</taxon>
        <taxon>Bacillati</taxon>
        <taxon>Actinomycetota</taxon>
        <taxon>Actinomycetes</taxon>
        <taxon>Kitasatosporales</taxon>
        <taxon>Streptomycetaceae</taxon>
        <taxon>Streptomyces</taxon>
    </lineage>
</organism>
<proteinExistence type="predicted"/>
<dbReference type="Proteomes" id="UP000654471">
    <property type="component" value="Unassembled WGS sequence"/>
</dbReference>
<comment type="caution">
    <text evidence="4">The sequence shown here is derived from an EMBL/GenBank/DDBJ whole genome shotgun (WGS) entry which is preliminary data.</text>
</comment>
<gene>
    <name evidence="4" type="ORF">GCM10010211_85330</name>
</gene>
<evidence type="ECO:0000256" key="2">
    <source>
        <dbReference type="SAM" id="SignalP"/>
    </source>
</evidence>
<dbReference type="PROSITE" id="PS51318">
    <property type="entry name" value="TAT"/>
    <property type="match status" value="1"/>
</dbReference>
<dbReference type="InterPro" id="IPR044927">
    <property type="entry name" value="Endonuclea_NS_2"/>
</dbReference>
<feature type="region of interest" description="Disordered" evidence="1">
    <location>
        <begin position="77"/>
        <end position="99"/>
    </location>
</feature>
<evidence type="ECO:0000313" key="5">
    <source>
        <dbReference type="Proteomes" id="UP000654471"/>
    </source>
</evidence>
<evidence type="ECO:0000259" key="3">
    <source>
        <dbReference type="Pfam" id="PF13930"/>
    </source>
</evidence>
<feature type="chain" id="PRO_5046852757" description="Type VII secretion system protein EssD-like domain-containing protein" evidence="2">
    <location>
        <begin position="41"/>
        <end position="224"/>
    </location>
</feature>
<dbReference type="InterPro" id="IPR006311">
    <property type="entry name" value="TAT_signal"/>
</dbReference>
<name>A0ABQ2VPN0_9ACTN</name>
<dbReference type="InterPro" id="IPR044929">
    <property type="entry name" value="DNA/RNA_non-sp_Endonuclease_sf"/>
</dbReference>
<protein>
    <recommendedName>
        <fullName evidence="3">Type VII secretion system protein EssD-like domain-containing protein</fullName>
    </recommendedName>
</protein>
<feature type="domain" description="Type VII secretion system protein EssD-like" evidence="3">
    <location>
        <begin position="64"/>
        <end position="180"/>
    </location>
</feature>
<reference evidence="5" key="1">
    <citation type="journal article" date="2019" name="Int. J. Syst. Evol. Microbiol.">
        <title>The Global Catalogue of Microorganisms (GCM) 10K type strain sequencing project: providing services to taxonomists for standard genome sequencing and annotation.</title>
        <authorList>
            <consortium name="The Broad Institute Genomics Platform"/>
            <consortium name="The Broad Institute Genome Sequencing Center for Infectious Disease"/>
            <person name="Wu L."/>
            <person name="Ma J."/>
        </authorList>
    </citation>
    <scope>NUCLEOTIDE SEQUENCE [LARGE SCALE GENOMIC DNA]</scope>
    <source>
        <strain evidence="5">JCM 3399</strain>
    </source>
</reference>
<feature type="signal peptide" evidence="2">
    <location>
        <begin position="1"/>
        <end position="40"/>
    </location>
</feature>
<dbReference type="Pfam" id="PF13930">
    <property type="entry name" value="Endonuclea_NS_2"/>
    <property type="match status" value="1"/>
</dbReference>
<sequence length="224" mass="23567">MTGSSASSSHCPRRHLRRISAVLGTAGVMTTLLAVPAATAAPSAGADYPCDPYLKAWAGKTVVSRWKFHIDGAGRPDRATADSLSAGNSPRSQCETTVGGWGGGGYDGGHLIASTLKGVSKRINLVPMKASINRGIYKKTENAAKKCLSTLGKKDKLSYNVTVAYPDTKSVVPRDMTVAMTVKKRKGKKDVKLTIPNQDITPQKETALKKQLNAGLKAAGCPTA</sequence>
<feature type="compositionally biased region" description="Polar residues" evidence="1">
    <location>
        <begin position="82"/>
        <end position="96"/>
    </location>
</feature>
<dbReference type="Gene3D" id="3.40.570.10">
    <property type="entry name" value="Extracellular Endonuclease, subunit A"/>
    <property type="match status" value="1"/>
</dbReference>